<dbReference type="AlphaFoldDB" id="A0A1X1CNX9"/>
<comment type="caution">
    <text evidence="1">The sequence shown here is derived from an EMBL/GenBank/DDBJ whole genome shotgun (WGS) entry which is preliminary data.</text>
</comment>
<name>A0A1X1CNX9_9GAMM</name>
<dbReference type="CDD" id="cd19958">
    <property type="entry name" value="pyocin_knob"/>
    <property type="match status" value="2"/>
</dbReference>
<evidence type="ECO:0000313" key="2">
    <source>
        <dbReference type="Proteomes" id="UP000193558"/>
    </source>
</evidence>
<dbReference type="RefSeq" id="WP_084937912.1">
    <property type="nucleotide sequence ID" value="NZ_MLFR01000039.1"/>
</dbReference>
<dbReference type="OrthoDB" id="6683604at2"/>
<organism evidence="1 2">
    <name type="scientific">Pantoea rwandensis</name>
    <dbReference type="NCBI Taxonomy" id="1076550"/>
    <lineage>
        <taxon>Bacteria</taxon>
        <taxon>Pseudomonadati</taxon>
        <taxon>Pseudomonadota</taxon>
        <taxon>Gammaproteobacteria</taxon>
        <taxon>Enterobacterales</taxon>
        <taxon>Erwiniaceae</taxon>
        <taxon>Pantoea</taxon>
    </lineage>
</organism>
<sequence>MAWYTTGTIAVSGTTVTGTGTNFLDNTQSIGPGQALLIPGSGTVKMYEIATVTSATRLTLKTSPGTIAAGQAYAILSFYTDSVPDFARRLAAQLSYYQSQMDGWQQIMTGTGSITMTAPDGTTVTISSFSKLTTDIANALKLPTANASADLNTLIAPGIYSIPSGLANTPITANGILLVTAIASGNSVSQTFYSVSTNSAAINRVFNRVCTAASSNPAWTNWISGNLLPIEAASVDLNTYTLPGTYQGASFVNGPAVMGNASAMLIVQANGASTTASQTIHFPSANRVFVRSFVSGAWTAWVESLSSNGGTLNGALSFASRAVYGQTAVNMGMQGSSRAAVFPISTTQSVRMVCDTASPVPNQGTVTITFAVAFAAAPTSVIANNGNANVANTLFVGITSISASGFTAFVTNRDGTPVTSQVQINYTATGVVNT</sequence>
<gene>
    <name evidence="1" type="ORF">HA51_24170</name>
</gene>
<evidence type="ECO:0008006" key="3">
    <source>
        <dbReference type="Google" id="ProtNLM"/>
    </source>
</evidence>
<dbReference type="EMBL" id="MLFR01000039">
    <property type="protein sequence ID" value="ORM66136.1"/>
    <property type="molecule type" value="Genomic_DNA"/>
</dbReference>
<dbReference type="Proteomes" id="UP000193558">
    <property type="component" value="Unassembled WGS sequence"/>
</dbReference>
<accession>A0A1X1CNX9</accession>
<reference evidence="1 2" key="1">
    <citation type="journal article" date="2017" name="Antonie Van Leeuwenhoek">
        <title>Phylogenomic resolution of the bacterial genus Pantoea and its relationship with Erwinia and Tatumella.</title>
        <authorList>
            <person name="Palmer M."/>
            <person name="Steenkamp E.T."/>
            <person name="Coetzee M.P."/>
            <person name="Chan W.Y."/>
            <person name="van Zyl E."/>
            <person name="De Maayer P."/>
            <person name="Coutinho T.A."/>
            <person name="Blom J."/>
            <person name="Smits T.H."/>
            <person name="Duffy B."/>
            <person name="Venter S.N."/>
        </authorList>
    </citation>
    <scope>NUCLEOTIDE SEQUENCE [LARGE SCALE GENOMIC DNA]</scope>
    <source>
        <strain evidence="1 2">LMG 26275</strain>
    </source>
</reference>
<protein>
    <recommendedName>
        <fullName evidence="3">Phage tail protein</fullName>
    </recommendedName>
</protein>
<proteinExistence type="predicted"/>
<evidence type="ECO:0000313" key="1">
    <source>
        <dbReference type="EMBL" id="ORM66136.1"/>
    </source>
</evidence>